<dbReference type="RefSeq" id="WP_015203754.1">
    <property type="nucleotide sequence ID" value="NC_019753.1"/>
</dbReference>
<dbReference type="EMBL" id="CP003620">
    <property type="protein sequence ID" value="AFZ13644.1"/>
    <property type="molecule type" value="Genomic_DNA"/>
</dbReference>
<gene>
    <name evidence="1" type="ORF">Cri9333_2798</name>
</gene>
<keyword evidence="2" id="KW-1185">Reference proteome</keyword>
<sequence length="164" mass="18306">MNKTTARWLSALGGISAIGVSLCFSQATQGSELNSGSRRNPTDVILSDWQGRWDCNLDGRQTTLDFKLIEQSFCQGNICQNAFKVTGQMIDGNTVVSELESREYGPGDPPTARLDHLLPMRFKSTEEWLPLLLMMHTGNRNYASGFVRWNGIPYGLQCQRATSR</sequence>
<dbReference type="InterPro" id="IPR046048">
    <property type="entry name" value="DUF6006"/>
</dbReference>
<dbReference type="OrthoDB" id="68992at2"/>
<proteinExistence type="predicted"/>
<evidence type="ECO:0000313" key="1">
    <source>
        <dbReference type="EMBL" id="AFZ13644.1"/>
    </source>
</evidence>
<dbReference type="AlphaFoldDB" id="K9W1G9"/>
<dbReference type="KEGG" id="cep:Cri9333_2798"/>
<dbReference type="Pfam" id="PF19469">
    <property type="entry name" value="DUF6006"/>
    <property type="match status" value="1"/>
</dbReference>
<protein>
    <submittedName>
        <fullName evidence="1">Uncharacterized protein</fullName>
    </submittedName>
</protein>
<accession>K9W1G9</accession>
<reference evidence="1 2" key="1">
    <citation type="submission" date="2012-06" db="EMBL/GenBank/DDBJ databases">
        <title>Finished chromosome of genome of Crinalium epipsammum PCC 9333.</title>
        <authorList>
            <consortium name="US DOE Joint Genome Institute"/>
            <person name="Gugger M."/>
            <person name="Coursin T."/>
            <person name="Rippka R."/>
            <person name="Tandeau De Marsac N."/>
            <person name="Huntemann M."/>
            <person name="Wei C.-L."/>
            <person name="Han J."/>
            <person name="Detter J.C."/>
            <person name="Han C."/>
            <person name="Tapia R."/>
            <person name="Davenport K."/>
            <person name="Daligault H."/>
            <person name="Erkkila T."/>
            <person name="Gu W."/>
            <person name="Munk A.C.C."/>
            <person name="Teshima H."/>
            <person name="Xu Y."/>
            <person name="Chain P."/>
            <person name="Chen A."/>
            <person name="Krypides N."/>
            <person name="Mavromatis K."/>
            <person name="Markowitz V."/>
            <person name="Szeto E."/>
            <person name="Ivanova N."/>
            <person name="Mikhailova N."/>
            <person name="Ovchinnikova G."/>
            <person name="Pagani I."/>
            <person name="Pati A."/>
            <person name="Goodwin L."/>
            <person name="Peters L."/>
            <person name="Pitluck S."/>
            <person name="Woyke T."/>
            <person name="Kerfeld C."/>
        </authorList>
    </citation>
    <scope>NUCLEOTIDE SEQUENCE [LARGE SCALE GENOMIC DNA]</scope>
    <source>
        <strain evidence="1 2">PCC 9333</strain>
    </source>
</reference>
<evidence type="ECO:0000313" key="2">
    <source>
        <dbReference type="Proteomes" id="UP000010472"/>
    </source>
</evidence>
<organism evidence="1 2">
    <name type="scientific">Crinalium epipsammum PCC 9333</name>
    <dbReference type="NCBI Taxonomy" id="1173022"/>
    <lineage>
        <taxon>Bacteria</taxon>
        <taxon>Bacillati</taxon>
        <taxon>Cyanobacteriota</taxon>
        <taxon>Cyanophyceae</taxon>
        <taxon>Gomontiellales</taxon>
        <taxon>Gomontiellaceae</taxon>
        <taxon>Crinalium</taxon>
    </lineage>
</organism>
<dbReference type="HOGENOM" id="CLU_1616262_0_0_3"/>
<dbReference type="STRING" id="1173022.Cri9333_2798"/>
<dbReference type="Proteomes" id="UP000010472">
    <property type="component" value="Chromosome"/>
</dbReference>
<name>K9W1G9_9CYAN</name>
<dbReference type="eggNOG" id="ENOG5031UR4">
    <property type="taxonomic scope" value="Bacteria"/>
</dbReference>